<dbReference type="PANTHER" id="PTHR33055:SF15">
    <property type="entry name" value="TRANSPOSASE-RELATED"/>
    <property type="match status" value="1"/>
</dbReference>
<dbReference type="PANTHER" id="PTHR33055">
    <property type="entry name" value="TRANSPOSASE FOR INSERTION SEQUENCE ELEMENT IS1111A"/>
    <property type="match status" value="1"/>
</dbReference>
<dbReference type="InterPro" id="IPR002525">
    <property type="entry name" value="Transp_IS110-like_N"/>
</dbReference>
<evidence type="ECO:0000313" key="4">
    <source>
        <dbReference type="Proteomes" id="UP000184038"/>
    </source>
</evidence>
<dbReference type="Proteomes" id="UP000184038">
    <property type="component" value="Unassembled WGS sequence"/>
</dbReference>
<dbReference type="EMBL" id="FRCP01000010">
    <property type="protein sequence ID" value="SHM45948.1"/>
    <property type="molecule type" value="Genomic_DNA"/>
</dbReference>
<accession>A0A1M7IZ04</accession>
<dbReference type="GO" id="GO:0003677">
    <property type="term" value="F:DNA binding"/>
    <property type="evidence" value="ECO:0007669"/>
    <property type="project" value="InterPro"/>
</dbReference>
<feature type="domain" description="Transposase IS116/IS110/IS902 C-terminal" evidence="2">
    <location>
        <begin position="253"/>
        <end position="336"/>
    </location>
</feature>
<feature type="domain" description="Transposase IS110-like N-terminal" evidence="1">
    <location>
        <begin position="10"/>
        <end position="151"/>
    </location>
</feature>
<dbReference type="Pfam" id="PF01548">
    <property type="entry name" value="DEDD_Tnp_IS110"/>
    <property type="match status" value="1"/>
</dbReference>
<evidence type="ECO:0000313" key="3">
    <source>
        <dbReference type="EMBL" id="SHM45948.1"/>
    </source>
</evidence>
<keyword evidence="4" id="KW-1185">Reference proteome</keyword>
<protein>
    <submittedName>
        <fullName evidence="3">Transposase</fullName>
    </submittedName>
</protein>
<dbReference type="Pfam" id="PF02371">
    <property type="entry name" value="Transposase_20"/>
    <property type="match status" value="1"/>
</dbReference>
<evidence type="ECO:0000259" key="2">
    <source>
        <dbReference type="Pfam" id="PF02371"/>
    </source>
</evidence>
<dbReference type="STRING" id="1120996.SAMN02746066_02039"/>
<reference evidence="3 4" key="1">
    <citation type="submission" date="2016-11" db="EMBL/GenBank/DDBJ databases">
        <authorList>
            <person name="Jaros S."/>
            <person name="Januszkiewicz K."/>
            <person name="Wedrychowicz H."/>
        </authorList>
    </citation>
    <scope>NUCLEOTIDE SEQUENCE [LARGE SCALE GENOMIC DNA]</scope>
    <source>
        <strain evidence="3 4">DSM 15930</strain>
    </source>
</reference>
<organism evidence="3 4">
    <name type="scientific">Anaerosporobacter mobilis DSM 15930</name>
    <dbReference type="NCBI Taxonomy" id="1120996"/>
    <lineage>
        <taxon>Bacteria</taxon>
        <taxon>Bacillati</taxon>
        <taxon>Bacillota</taxon>
        <taxon>Clostridia</taxon>
        <taxon>Lachnospirales</taxon>
        <taxon>Lachnospiraceae</taxon>
        <taxon>Anaerosporobacter</taxon>
    </lineage>
</organism>
<dbReference type="GO" id="GO:0006313">
    <property type="term" value="P:DNA transposition"/>
    <property type="evidence" value="ECO:0007669"/>
    <property type="project" value="InterPro"/>
</dbReference>
<dbReference type="NCBIfam" id="NF033542">
    <property type="entry name" value="transpos_IS110"/>
    <property type="match status" value="1"/>
</dbReference>
<sequence>MEVIYECCGGIDVHKKLIVVCLRSGRKNEIRQFGSTTKELREMTAWLKEAGCQMVAMESTGSYWKPLYNIFELSDLDAIVVNAQHMRNLPGRKTDIKDAEWIADLLQHGLLKSSYIPDRDQRELRDITRYRKSLVGEKSREINRLQKFLEGSNIKLSSYVTNINGVSSLALLKLSLSGKTIDRETVIQTVDPKLKSKADDIVLSLDGVFSSLQKALVLQIISHIEDMEKRVKELDDLINRHLGKFEKAIQKADQLPGIAENSAKTIIAEIGIDMSRFPTDAHLASWAGLSPGNNESAGKKKNSKCIKGNPTLKSTLIQCAVVACAQKGTFFHAQYQRIALRRGKNRAHVAVAHSMLIALYHMIKENIDYVDLGDNYYNQFNREAKINHLLKRLNALGWQEPAALPV</sequence>
<name>A0A1M7IZ04_9FIRM</name>
<dbReference type="InterPro" id="IPR047650">
    <property type="entry name" value="Transpos_IS110"/>
</dbReference>
<gene>
    <name evidence="3" type="ORF">SAMN02746066_02039</name>
</gene>
<evidence type="ECO:0000259" key="1">
    <source>
        <dbReference type="Pfam" id="PF01548"/>
    </source>
</evidence>
<dbReference type="OrthoDB" id="9815354at2"/>
<dbReference type="GO" id="GO:0004803">
    <property type="term" value="F:transposase activity"/>
    <property type="evidence" value="ECO:0007669"/>
    <property type="project" value="InterPro"/>
</dbReference>
<dbReference type="AlphaFoldDB" id="A0A1M7IZ04"/>
<proteinExistence type="predicted"/>
<dbReference type="RefSeq" id="WP_073287071.1">
    <property type="nucleotide sequence ID" value="NZ_FRCP01000010.1"/>
</dbReference>
<dbReference type="InterPro" id="IPR003346">
    <property type="entry name" value="Transposase_20"/>
</dbReference>